<sequence length="80" mass="8922">MIVSCVYKLHKLVSRIGFVYNIPLFRFLKIAAIFCCLFSAIYVTPVKVSSCLLPKVLSAHTAVAALELLKQSYQLPEESS</sequence>
<keyword evidence="1" id="KW-0472">Membrane</keyword>
<keyword evidence="1" id="KW-0812">Transmembrane</keyword>
<accession>A0ABD2XPJ0</accession>
<reference evidence="2 3" key="1">
    <citation type="journal article" date="2024" name="bioRxiv">
        <title>A reference genome for Trichogramma kaykai: A tiny desert-dwelling parasitoid wasp with competing sex-ratio distorters.</title>
        <authorList>
            <person name="Culotta J."/>
            <person name="Lindsey A.R."/>
        </authorList>
    </citation>
    <scope>NUCLEOTIDE SEQUENCE [LARGE SCALE GENOMIC DNA]</scope>
    <source>
        <strain evidence="2 3">KSX58</strain>
    </source>
</reference>
<comment type="caution">
    <text evidence="2">The sequence shown here is derived from an EMBL/GenBank/DDBJ whole genome shotgun (WGS) entry which is preliminary data.</text>
</comment>
<keyword evidence="1" id="KW-1133">Transmembrane helix</keyword>
<keyword evidence="3" id="KW-1185">Reference proteome</keyword>
<name>A0ABD2XPJ0_9HYME</name>
<protein>
    <submittedName>
        <fullName evidence="2">Uncharacterized protein</fullName>
    </submittedName>
</protein>
<feature type="transmembrane region" description="Helical" evidence="1">
    <location>
        <begin position="18"/>
        <end position="43"/>
    </location>
</feature>
<gene>
    <name evidence="2" type="ORF">TKK_000550</name>
</gene>
<evidence type="ECO:0000256" key="1">
    <source>
        <dbReference type="SAM" id="Phobius"/>
    </source>
</evidence>
<dbReference type="EMBL" id="JBJJXI010000011">
    <property type="protein sequence ID" value="KAL3407272.1"/>
    <property type="molecule type" value="Genomic_DNA"/>
</dbReference>
<evidence type="ECO:0000313" key="3">
    <source>
        <dbReference type="Proteomes" id="UP001627154"/>
    </source>
</evidence>
<dbReference type="Proteomes" id="UP001627154">
    <property type="component" value="Unassembled WGS sequence"/>
</dbReference>
<organism evidence="2 3">
    <name type="scientific">Trichogramma kaykai</name>
    <dbReference type="NCBI Taxonomy" id="54128"/>
    <lineage>
        <taxon>Eukaryota</taxon>
        <taxon>Metazoa</taxon>
        <taxon>Ecdysozoa</taxon>
        <taxon>Arthropoda</taxon>
        <taxon>Hexapoda</taxon>
        <taxon>Insecta</taxon>
        <taxon>Pterygota</taxon>
        <taxon>Neoptera</taxon>
        <taxon>Endopterygota</taxon>
        <taxon>Hymenoptera</taxon>
        <taxon>Apocrita</taxon>
        <taxon>Proctotrupomorpha</taxon>
        <taxon>Chalcidoidea</taxon>
        <taxon>Trichogrammatidae</taxon>
        <taxon>Trichogramma</taxon>
    </lineage>
</organism>
<evidence type="ECO:0000313" key="2">
    <source>
        <dbReference type="EMBL" id="KAL3407272.1"/>
    </source>
</evidence>
<proteinExistence type="predicted"/>
<dbReference type="AlphaFoldDB" id="A0ABD2XPJ0"/>